<sequence>GDSPINFAVKKGYDAIVELLLQHGTDPNDSDGDSLTPLHLAARIIQKPSLLKSGADPFTAIQKREKDKFLD</sequence>
<dbReference type="OrthoDB" id="539213at2759"/>
<organism evidence="2 3">
    <name type="scientific">Zopfia rhizophila CBS 207.26</name>
    <dbReference type="NCBI Taxonomy" id="1314779"/>
    <lineage>
        <taxon>Eukaryota</taxon>
        <taxon>Fungi</taxon>
        <taxon>Dikarya</taxon>
        <taxon>Ascomycota</taxon>
        <taxon>Pezizomycotina</taxon>
        <taxon>Dothideomycetes</taxon>
        <taxon>Dothideomycetes incertae sedis</taxon>
        <taxon>Zopfiaceae</taxon>
        <taxon>Zopfia</taxon>
    </lineage>
</organism>
<dbReference type="Proteomes" id="UP000800200">
    <property type="component" value="Unassembled WGS sequence"/>
</dbReference>
<dbReference type="EMBL" id="ML994662">
    <property type="protein sequence ID" value="KAF2179893.1"/>
    <property type="molecule type" value="Genomic_DNA"/>
</dbReference>
<accession>A0A6A6DLM5</accession>
<evidence type="ECO:0000313" key="2">
    <source>
        <dbReference type="EMBL" id="KAF2179893.1"/>
    </source>
</evidence>
<dbReference type="PROSITE" id="PS50297">
    <property type="entry name" value="ANK_REP_REGION"/>
    <property type="match status" value="1"/>
</dbReference>
<keyword evidence="1" id="KW-0040">ANK repeat</keyword>
<feature type="repeat" description="ANK" evidence="1">
    <location>
        <begin position="1"/>
        <end position="32"/>
    </location>
</feature>
<dbReference type="SUPFAM" id="SSF48403">
    <property type="entry name" value="Ankyrin repeat"/>
    <property type="match status" value="1"/>
</dbReference>
<dbReference type="Gene3D" id="1.25.40.20">
    <property type="entry name" value="Ankyrin repeat-containing domain"/>
    <property type="match status" value="1"/>
</dbReference>
<dbReference type="Pfam" id="PF13637">
    <property type="entry name" value="Ank_4"/>
    <property type="match status" value="1"/>
</dbReference>
<gene>
    <name evidence="2" type="ORF">K469DRAFT_594425</name>
</gene>
<dbReference type="AlphaFoldDB" id="A0A6A6DLM5"/>
<dbReference type="PROSITE" id="PS50088">
    <property type="entry name" value="ANK_REPEAT"/>
    <property type="match status" value="1"/>
</dbReference>
<dbReference type="InterPro" id="IPR002110">
    <property type="entry name" value="Ankyrin_rpt"/>
</dbReference>
<proteinExistence type="predicted"/>
<protein>
    <submittedName>
        <fullName evidence="2">Uncharacterized protein</fullName>
    </submittedName>
</protein>
<dbReference type="InterPro" id="IPR036770">
    <property type="entry name" value="Ankyrin_rpt-contain_sf"/>
</dbReference>
<name>A0A6A6DLM5_9PEZI</name>
<feature type="non-terminal residue" evidence="2">
    <location>
        <position position="1"/>
    </location>
</feature>
<evidence type="ECO:0000256" key="1">
    <source>
        <dbReference type="PROSITE-ProRule" id="PRU00023"/>
    </source>
</evidence>
<reference evidence="2" key="1">
    <citation type="journal article" date="2020" name="Stud. Mycol.">
        <title>101 Dothideomycetes genomes: a test case for predicting lifestyles and emergence of pathogens.</title>
        <authorList>
            <person name="Haridas S."/>
            <person name="Albert R."/>
            <person name="Binder M."/>
            <person name="Bloem J."/>
            <person name="Labutti K."/>
            <person name="Salamov A."/>
            <person name="Andreopoulos B."/>
            <person name="Baker S."/>
            <person name="Barry K."/>
            <person name="Bills G."/>
            <person name="Bluhm B."/>
            <person name="Cannon C."/>
            <person name="Castanera R."/>
            <person name="Culley D."/>
            <person name="Daum C."/>
            <person name="Ezra D."/>
            <person name="Gonzalez J."/>
            <person name="Henrissat B."/>
            <person name="Kuo A."/>
            <person name="Liang C."/>
            <person name="Lipzen A."/>
            <person name="Lutzoni F."/>
            <person name="Magnuson J."/>
            <person name="Mondo S."/>
            <person name="Nolan M."/>
            <person name="Ohm R."/>
            <person name="Pangilinan J."/>
            <person name="Park H.-J."/>
            <person name="Ramirez L."/>
            <person name="Alfaro M."/>
            <person name="Sun H."/>
            <person name="Tritt A."/>
            <person name="Yoshinaga Y."/>
            <person name="Zwiers L.-H."/>
            <person name="Turgeon B."/>
            <person name="Goodwin S."/>
            <person name="Spatafora J."/>
            <person name="Crous P."/>
            <person name="Grigoriev I."/>
        </authorList>
    </citation>
    <scope>NUCLEOTIDE SEQUENCE</scope>
    <source>
        <strain evidence="2">CBS 207.26</strain>
    </source>
</reference>
<keyword evidence="3" id="KW-1185">Reference proteome</keyword>
<evidence type="ECO:0000313" key="3">
    <source>
        <dbReference type="Proteomes" id="UP000800200"/>
    </source>
</evidence>